<gene>
    <name evidence="1" type="ORF">A2Z78_00700</name>
</gene>
<accession>A0A1G2DUP8</accession>
<comment type="caution">
    <text evidence="1">The sequence shown here is derived from an EMBL/GenBank/DDBJ whole genome shotgun (WGS) entry which is preliminary data.</text>
</comment>
<dbReference type="STRING" id="1801660.A2Z78_00700"/>
<sequence length="117" mass="13440">MPQIRVFRLWPVRLACTETALNLAVRLMTEKGYSPTKRERGIAQWEGKEKSSDHNCFICFRSYRGLNSNGYVGVDACSCQKPQPLQEIVETFEKEMRQCGLFASPEEQLFHITGTSY</sequence>
<reference evidence="1 2" key="1">
    <citation type="journal article" date="2016" name="Nat. Commun.">
        <title>Thousands of microbial genomes shed light on interconnected biogeochemical processes in an aquifer system.</title>
        <authorList>
            <person name="Anantharaman K."/>
            <person name="Brown C.T."/>
            <person name="Hug L.A."/>
            <person name="Sharon I."/>
            <person name="Castelle C.J."/>
            <person name="Probst A.J."/>
            <person name="Thomas B.C."/>
            <person name="Singh A."/>
            <person name="Wilkins M.J."/>
            <person name="Karaoz U."/>
            <person name="Brodie E.L."/>
            <person name="Williams K.H."/>
            <person name="Hubbard S.S."/>
            <person name="Banfield J.F."/>
        </authorList>
    </citation>
    <scope>NUCLEOTIDE SEQUENCE [LARGE SCALE GENOMIC DNA]</scope>
</reference>
<dbReference type="AlphaFoldDB" id="A0A1G2DUP8"/>
<name>A0A1G2DUP8_9BACT</name>
<dbReference type="Proteomes" id="UP000176752">
    <property type="component" value="Unassembled WGS sequence"/>
</dbReference>
<dbReference type="EMBL" id="MHLV01000033">
    <property type="protein sequence ID" value="OGZ17317.1"/>
    <property type="molecule type" value="Genomic_DNA"/>
</dbReference>
<proteinExistence type="predicted"/>
<evidence type="ECO:0000313" key="1">
    <source>
        <dbReference type="EMBL" id="OGZ17317.1"/>
    </source>
</evidence>
<organism evidence="1 2">
    <name type="scientific">Candidatus Nealsonbacteria bacterium RBG_13_36_15</name>
    <dbReference type="NCBI Taxonomy" id="1801660"/>
    <lineage>
        <taxon>Bacteria</taxon>
        <taxon>Candidatus Nealsoniibacteriota</taxon>
    </lineage>
</organism>
<protein>
    <submittedName>
        <fullName evidence="1">Uncharacterized protein</fullName>
    </submittedName>
</protein>
<evidence type="ECO:0000313" key="2">
    <source>
        <dbReference type="Proteomes" id="UP000176752"/>
    </source>
</evidence>